<evidence type="ECO:0000313" key="3">
    <source>
        <dbReference type="Proteomes" id="UP000193427"/>
    </source>
</evidence>
<evidence type="ECO:0000259" key="1">
    <source>
        <dbReference type="Pfam" id="PF24697"/>
    </source>
</evidence>
<dbReference type="EMBL" id="CP015118">
    <property type="protein sequence ID" value="ARN21808.1"/>
    <property type="molecule type" value="Genomic_DNA"/>
</dbReference>
<dbReference type="Pfam" id="PF24697">
    <property type="entry name" value="DUF7661"/>
    <property type="match status" value="1"/>
</dbReference>
<dbReference type="InterPro" id="IPR056078">
    <property type="entry name" value="DUF7661"/>
</dbReference>
<dbReference type="STRING" id="946333.A4W93_18965"/>
<gene>
    <name evidence="2" type="ORF">A4W93_18965</name>
</gene>
<accession>A0A1W6LCA6</accession>
<dbReference type="OrthoDB" id="8592593at2"/>
<sequence>MIRFNVFGTLVGVEWKHGEWKPYYLGNEGKRRDADFIIPTDTAESEIGPYLAILFHEEATPERNEVKRLAWPPQSL</sequence>
<keyword evidence="3" id="KW-1185">Reference proteome</keyword>
<protein>
    <recommendedName>
        <fullName evidence="1">DUF7661 domain-containing protein</fullName>
    </recommendedName>
</protein>
<evidence type="ECO:0000313" key="2">
    <source>
        <dbReference type="EMBL" id="ARN21808.1"/>
    </source>
</evidence>
<proteinExistence type="predicted"/>
<organism evidence="2 3">
    <name type="scientific">Piscinibacter gummiphilus</name>
    <dbReference type="NCBI Taxonomy" id="946333"/>
    <lineage>
        <taxon>Bacteria</taxon>
        <taxon>Pseudomonadati</taxon>
        <taxon>Pseudomonadota</taxon>
        <taxon>Betaproteobacteria</taxon>
        <taxon>Burkholderiales</taxon>
        <taxon>Sphaerotilaceae</taxon>
        <taxon>Piscinibacter</taxon>
    </lineage>
</organism>
<name>A0A1W6LCA6_9BURK</name>
<dbReference type="AlphaFoldDB" id="A0A1W6LCA6"/>
<dbReference type="RefSeq" id="WP_085752102.1">
    <property type="nucleotide sequence ID" value="NZ_BSPR01000009.1"/>
</dbReference>
<dbReference type="Proteomes" id="UP000193427">
    <property type="component" value="Chromosome"/>
</dbReference>
<feature type="domain" description="DUF7661" evidence="1">
    <location>
        <begin position="1"/>
        <end position="69"/>
    </location>
</feature>
<dbReference type="KEGG" id="rgu:A4W93_18965"/>
<reference evidence="2 3" key="1">
    <citation type="submission" date="2016-04" db="EMBL/GenBank/DDBJ databases">
        <title>Complete genome sequence of natural rubber-degrading, novel Gram-negative bacterium, Rhizobacter gummiphilus strain NS21.</title>
        <authorList>
            <person name="Tabata M."/>
            <person name="Kasai D."/>
            <person name="Fukuda M."/>
        </authorList>
    </citation>
    <scope>NUCLEOTIDE SEQUENCE [LARGE SCALE GENOMIC DNA]</scope>
    <source>
        <strain evidence="2 3">NS21</strain>
    </source>
</reference>